<keyword evidence="4" id="KW-0798">TonB box</keyword>
<evidence type="ECO:0000256" key="5">
    <source>
        <dbReference type="ARBA" id="ARBA00023136"/>
    </source>
</evidence>
<reference evidence="8" key="1">
    <citation type="journal article" date="2012" name="PLoS ONE">
        <title>Gene sets for utilization of primary and secondary nutrition supplies in the distal gut of endangered iberian lynx.</title>
        <authorList>
            <person name="Alcaide M."/>
            <person name="Messina E."/>
            <person name="Richter M."/>
            <person name="Bargiela R."/>
            <person name="Peplies J."/>
            <person name="Huws S.A."/>
            <person name="Newbold C.J."/>
            <person name="Golyshin P.N."/>
            <person name="Simon M.A."/>
            <person name="Lopez G."/>
            <person name="Yakimov M.M."/>
            <person name="Ferrer M."/>
        </authorList>
    </citation>
    <scope>NUCLEOTIDE SEQUENCE</scope>
</reference>
<name>J9GAG6_9ZZZZ</name>
<comment type="subcellular location">
    <subcellularLocation>
        <location evidence="1">Cell outer membrane</location>
        <topology evidence="1">Multi-pass membrane protein</topology>
    </subcellularLocation>
</comment>
<dbReference type="InterPro" id="IPR000531">
    <property type="entry name" value="Beta-barrel_TonB"/>
</dbReference>
<evidence type="ECO:0000313" key="8">
    <source>
        <dbReference type="EMBL" id="EJW98752.1"/>
    </source>
</evidence>
<keyword evidence="8" id="KW-0675">Receptor</keyword>
<evidence type="ECO:0000256" key="3">
    <source>
        <dbReference type="ARBA" id="ARBA00022692"/>
    </source>
</evidence>
<dbReference type="InterPro" id="IPR036942">
    <property type="entry name" value="Beta-barrel_TonB_sf"/>
</dbReference>
<dbReference type="GO" id="GO:0009279">
    <property type="term" value="C:cell outer membrane"/>
    <property type="evidence" value="ECO:0007669"/>
    <property type="project" value="UniProtKB-SubCell"/>
</dbReference>
<feature type="domain" description="TonB-dependent receptor-like beta-barrel" evidence="7">
    <location>
        <begin position="6"/>
        <end position="245"/>
    </location>
</feature>
<feature type="non-terminal residue" evidence="8">
    <location>
        <position position="291"/>
    </location>
</feature>
<dbReference type="InterPro" id="IPR039426">
    <property type="entry name" value="TonB-dep_rcpt-like"/>
</dbReference>
<keyword evidence="6" id="KW-0998">Cell outer membrane</keyword>
<dbReference type="EMBL" id="AMCI01004119">
    <property type="protein sequence ID" value="EJW98752.1"/>
    <property type="molecule type" value="Genomic_DNA"/>
</dbReference>
<protein>
    <submittedName>
        <fullName evidence="8">Protein containing TonB-dependent receptor, beta-barrel domain protein</fullName>
    </submittedName>
</protein>
<evidence type="ECO:0000256" key="1">
    <source>
        <dbReference type="ARBA" id="ARBA00004571"/>
    </source>
</evidence>
<feature type="non-terminal residue" evidence="8">
    <location>
        <position position="1"/>
    </location>
</feature>
<dbReference type="Gene3D" id="2.40.170.20">
    <property type="entry name" value="TonB-dependent receptor, beta-barrel domain"/>
    <property type="match status" value="1"/>
</dbReference>
<dbReference type="Pfam" id="PF00593">
    <property type="entry name" value="TonB_dep_Rec_b-barrel"/>
    <property type="match status" value="1"/>
</dbReference>
<dbReference type="SUPFAM" id="SSF56935">
    <property type="entry name" value="Porins"/>
    <property type="match status" value="1"/>
</dbReference>
<accession>J9GAG6</accession>
<gene>
    <name evidence="8" type="ORF">EVA_13141</name>
</gene>
<evidence type="ECO:0000256" key="2">
    <source>
        <dbReference type="ARBA" id="ARBA00022448"/>
    </source>
</evidence>
<dbReference type="PROSITE" id="PS52016">
    <property type="entry name" value="TONB_DEPENDENT_REC_3"/>
    <property type="match status" value="1"/>
</dbReference>
<keyword evidence="2" id="KW-0813">Transport</keyword>
<evidence type="ECO:0000259" key="7">
    <source>
        <dbReference type="Pfam" id="PF00593"/>
    </source>
</evidence>
<evidence type="ECO:0000256" key="4">
    <source>
        <dbReference type="ARBA" id="ARBA00023077"/>
    </source>
</evidence>
<organism evidence="8">
    <name type="scientific">gut metagenome</name>
    <dbReference type="NCBI Taxonomy" id="749906"/>
    <lineage>
        <taxon>unclassified sequences</taxon>
        <taxon>metagenomes</taxon>
        <taxon>organismal metagenomes</taxon>
    </lineage>
</organism>
<sequence>RFLYEQTWKQIENDYFFGTTGQTGIYEAQYPNYGVTWERAHKYNLGIEFSLWNGLLNGNIDLFHEKRNNILTTYLTRPQWVGVNMAAGNLGETKNSGFEIELKHNNRINDDWTYNVGFTFSHAKNEIVNMNEPTDKTDYRKREGHPIGQYYGLICDGFITQADINGGKLPASTFGNTQLGDLKYHDMNEDGFIDERDETFIGYSDIPENTFALTLGTNYKGWGFNIMFQGVNNVSRYYDAEAMYAFVNGGKVKAHHLNRWTPTRSEAENLANAKYPLLHYDSLAIITSVRT</sequence>
<dbReference type="AlphaFoldDB" id="J9GAG6"/>
<comment type="caution">
    <text evidence="8">The sequence shown here is derived from an EMBL/GenBank/DDBJ whole genome shotgun (WGS) entry which is preliminary data.</text>
</comment>
<evidence type="ECO:0000256" key="6">
    <source>
        <dbReference type="ARBA" id="ARBA00023237"/>
    </source>
</evidence>
<keyword evidence="3" id="KW-0812">Transmembrane</keyword>
<proteinExistence type="predicted"/>
<keyword evidence="5" id="KW-0472">Membrane</keyword>